<dbReference type="Pfam" id="PF20700">
    <property type="entry name" value="Mutator"/>
    <property type="match status" value="1"/>
</dbReference>
<evidence type="ECO:0000313" key="2">
    <source>
        <dbReference type="EMBL" id="KYQ48626.1"/>
    </source>
</evidence>
<sequence length="308" mass="35257">EADSYNTFAKKLKLMGDVVPENNISQYRIFNFITLFAAISQQKFYGLMNLPLFVAQHTYDVIVKNIHMATKSVCELLLRKAVKEERGKVLDIVIKSLYSKMCEYWNKKQDTAEYLQWKTEHETNCSANYKGSAGKIEVDAIKGIFLRSYIGDGDSKTYTGIFNSAPATYLHYSSTDKQPRHINCPTGSDSWCSWQRANANSQLDTFTHDYKSLREDVLDAIKPTLKKISDHFSQCIYENLSQSNLLERCVGGFTWNNNESLHNVVWKIAPKTMYNSAITVELATYIATCIFNEGARALLKFFKQCKCR</sequence>
<evidence type="ECO:0000259" key="1">
    <source>
        <dbReference type="Pfam" id="PF20700"/>
    </source>
</evidence>
<accession>A0A151WLA6</accession>
<feature type="domain" description="Mutator-like transposase" evidence="1">
    <location>
        <begin position="83"/>
        <end position="165"/>
    </location>
</feature>
<evidence type="ECO:0000313" key="3">
    <source>
        <dbReference type="Proteomes" id="UP000075809"/>
    </source>
</evidence>
<dbReference type="Proteomes" id="UP000075809">
    <property type="component" value="Unassembled WGS sequence"/>
</dbReference>
<name>A0A151WLA6_9HYME</name>
<organism evidence="2 3">
    <name type="scientific">Mycetomoellerius zeteki</name>
    <dbReference type="NCBI Taxonomy" id="64791"/>
    <lineage>
        <taxon>Eukaryota</taxon>
        <taxon>Metazoa</taxon>
        <taxon>Ecdysozoa</taxon>
        <taxon>Arthropoda</taxon>
        <taxon>Hexapoda</taxon>
        <taxon>Insecta</taxon>
        <taxon>Pterygota</taxon>
        <taxon>Neoptera</taxon>
        <taxon>Endopterygota</taxon>
        <taxon>Hymenoptera</taxon>
        <taxon>Apocrita</taxon>
        <taxon>Aculeata</taxon>
        <taxon>Formicoidea</taxon>
        <taxon>Formicidae</taxon>
        <taxon>Myrmicinae</taxon>
        <taxon>Mycetomoellerius</taxon>
    </lineage>
</organism>
<protein>
    <recommendedName>
        <fullName evidence="1">Mutator-like transposase domain-containing protein</fullName>
    </recommendedName>
</protein>
<dbReference type="EMBL" id="KQ982971">
    <property type="protein sequence ID" value="KYQ48626.1"/>
    <property type="molecule type" value="Genomic_DNA"/>
</dbReference>
<gene>
    <name evidence="2" type="ORF">ALC60_12341</name>
</gene>
<feature type="non-terminal residue" evidence="2">
    <location>
        <position position="1"/>
    </location>
</feature>
<keyword evidence="3" id="KW-1185">Reference proteome</keyword>
<dbReference type="InterPro" id="IPR049012">
    <property type="entry name" value="Mutator_transp_dom"/>
</dbReference>
<proteinExistence type="predicted"/>
<dbReference type="AlphaFoldDB" id="A0A151WLA6"/>
<reference evidence="2 3" key="1">
    <citation type="submission" date="2015-09" db="EMBL/GenBank/DDBJ databases">
        <title>Trachymyrmex zeteki WGS genome.</title>
        <authorList>
            <person name="Nygaard S."/>
            <person name="Hu H."/>
            <person name="Boomsma J."/>
            <person name="Zhang G."/>
        </authorList>
    </citation>
    <scope>NUCLEOTIDE SEQUENCE [LARGE SCALE GENOMIC DNA]</scope>
    <source>
        <strain evidence="2">Tzet28-1</strain>
        <tissue evidence="2">Whole body</tissue>
    </source>
</reference>